<gene>
    <name evidence="6" type="ORF">BHE16_07890</name>
</gene>
<dbReference type="CDD" id="cd00091">
    <property type="entry name" value="NUC"/>
    <property type="match status" value="1"/>
</dbReference>
<dbReference type="InterPro" id="IPR001604">
    <property type="entry name" value="Endo_G_ENPP1-like_dom"/>
</dbReference>
<keyword evidence="6" id="KW-0255">Endonuclease</keyword>
<dbReference type="OrthoDB" id="104542at2"/>
<dbReference type="InterPro" id="IPR044925">
    <property type="entry name" value="His-Me_finger_sf"/>
</dbReference>
<dbReference type="SUPFAM" id="SSF54060">
    <property type="entry name" value="His-Me finger endonucleases"/>
    <property type="match status" value="1"/>
</dbReference>
<dbReference type="PANTHER" id="PTHR13966">
    <property type="entry name" value="ENDONUCLEASE RELATED"/>
    <property type="match status" value="1"/>
</dbReference>
<sequence>MTTDNQSLSESSTTSGYQPDFLGPDSVPVPTDPRLTVLDYTHFSIHQDTERRMPAITAVNIDGATLVTDIERGNNWRLDPRLPAEHQAGEELYARNDIDRGHLVRRRDPVWGERQVATQANADTFHYTVCAPQAGYFNQSKELWLGLEDHVLEHAATFDQRLSVFTGCVFTAEDPSYRGFLVPRQFFKIAAWSRGGELAASAYVLDQGEGLDMILRRGLRPGQEAGEDGPGPFKTFQIPVADVASLTGLPVDQLAAADVLAATLAQRPAFPDVRRRWIELSGPQDLILG</sequence>
<dbReference type="Gene3D" id="3.40.570.10">
    <property type="entry name" value="Extracellular Endonuclease, subunit A"/>
    <property type="match status" value="1"/>
</dbReference>
<dbReference type="RefSeq" id="WP_071894416.1">
    <property type="nucleotide sequence ID" value="NZ_CP018135.1"/>
</dbReference>
<dbReference type="GO" id="GO:0003676">
    <property type="term" value="F:nucleic acid binding"/>
    <property type="evidence" value="ECO:0007669"/>
    <property type="project" value="InterPro"/>
</dbReference>
<dbReference type="GO" id="GO:0016787">
    <property type="term" value="F:hydrolase activity"/>
    <property type="evidence" value="ECO:0007669"/>
    <property type="project" value="InterPro"/>
</dbReference>
<dbReference type="AlphaFoldDB" id="A0A1L2ZP38"/>
<dbReference type="Proteomes" id="UP000183530">
    <property type="component" value="Chromosome"/>
</dbReference>
<evidence type="ECO:0000256" key="3">
    <source>
        <dbReference type="SAM" id="MobiDB-lite"/>
    </source>
</evidence>
<dbReference type="Pfam" id="PF01223">
    <property type="entry name" value="Endonuclease_NS"/>
    <property type="match status" value="1"/>
</dbReference>
<dbReference type="GO" id="GO:0046872">
    <property type="term" value="F:metal ion binding"/>
    <property type="evidence" value="ECO:0007669"/>
    <property type="project" value="UniProtKB-KW"/>
</dbReference>
<evidence type="ECO:0000256" key="2">
    <source>
        <dbReference type="PIRSR" id="PIRSR640255-2"/>
    </source>
</evidence>
<proteinExistence type="predicted"/>
<dbReference type="InterPro" id="IPR020821">
    <property type="entry name" value="ENPP1-3/EXOG-like_nuc-like"/>
</dbReference>
<dbReference type="InterPro" id="IPR040255">
    <property type="entry name" value="Non-specific_endonuclease"/>
</dbReference>
<reference evidence="6 7" key="1">
    <citation type="submission" date="2016-11" db="EMBL/GenBank/DDBJ databases">
        <title>Genome sequencing of Zhihengliuella aestuarii B18 antagonistic to Plasmodiophora brassicae.</title>
        <authorList>
            <person name="Luo Y."/>
        </authorList>
    </citation>
    <scope>NUCLEOTIDE SEQUENCE [LARGE SCALE GENOMIC DNA]</scope>
    <source>
        <strain evidence="6 7">B18</strain>
    </source>
</reference>
<keyword evidence="6" id="KW-0540">Nuclease</keyword>
<dbReference type="KEGG" id="nae:BHE16_07890"/>
<dbReference type="InterPro" id="IPR044929">
    <property type="entry name" value="DNA/RNA_non-sp_Endonuclease_sf"/>
</dbReference>
<dbReference type="EMBL" id="CP018135">
    <property type="protein sequence ID" value="APF40940.1"/>
    <property type="molecule type" value="Genomic_DNA"/>
</dbReference>
<dbReference type="STRING" id="556325.BHE16_07890"/>
<feature type="active site" description="Proton acceptor" evidence="1">
    <location>
        <position position="102"/>
    </location>
</feature>
<dbReference type="PANTHER" id="PTHR13966:SF5">
    <property type="entry name" value="ENDONUCLEASE G, MITOCHONDRIAL"/>
    <property type="match status" value="1"/>
</dbReference>
<dbReference type="GO" id="GO:0004519">
    <property type="term" value="F:endonuclease activity"/>
    <property type="evidence" value="ECO:0007669"/>
    <property type="project" value="UniProtKB-KW"/>
</dbReference>
<keyword evidence="6" id="KW-0378">Hydrolase</keyword>
<keyword evidence="2" id="KW-0479">Metal-binding</keyword>
<evidence type="ECO:0000259" key="4">
    <source>
        <dbReference type="SMART" id="SM00477"/>
    </source>
</evidence>
<keyword evidence="7" id="KW-1185">Reference proteome</keyword>
<feature type="domain" description="ENPP1-3/EXOG-like endonuclease/phosphodiesterase" evidence="4">
    <location>
        <begin position="40"/>
        <end position="257"/>
    </location>
</feature>
<evidence type="ECO:0000313" key="6">
    <source>
        <dbReference type="EMBL" id="APF40940.1"/>
    </source>
</evidence>
<evidence type="ECO:0000259" key="5">
    <source>
        <dbReference type="SMART" id="SM00892"/>
    </source>
</evidence>
<dbReference type="SMART" id="SM00477">
    <property type="entry name" value="NUC"/>
    <property type="match status" value="1"/>
</dbReference>
<feature type="domain" description="DNA/RNA non-specific endonuclease/pyrophosphatase/phosphodiesterase" evidence="5">
    <location>
        <begin position="39"/>
        <end position="258"/>
    </location>
</feature>
<feature type="region of interest" description="Disordered" evidence="3">
    <location>
        <begin position="1"/>
        <end position="31"/>
    </location>
</feature>
<evidence type="ECO:0000256" key="1">
    <source>
        <dbReference type="PIRSR" id="PIRSR640255-1"/>
    </source>
</evidence>
<name>A0A1L2ZP38_9MICC</name>
<feature type="compositionally biased region" description="Polar residues" evidence="3">
    <location>
        <begin position="1"/>
        <end position="17"/>
    </location>
</feature>
<evidence type="ECO:0000313" key="7">
    <source>
        <dbReference type="Proteomes" id="UP000183530"/>
    </source>
</evidence>
<protein>
    <submittedName>
        <fullName evidence="6">Endonuclease</fullName>
    </submittedName>
</protein>
<organism evidence="6 7">
    <name type="scientific">Neomicrococcus aestuarii</name>
    <dbReference type="NCBI Taxonomy" id="556325"/>
    <lineage>
        <taxon>Bacteria</taxon>
        <taxon>Bacillati</taxon>
        <taxon>Actinomycetota</taxon>
        <taxon>Actinomycetes</taxon>
        <taxon>Micrococcales</taxon>
        <taxon>Micrococcaceae</taxon>
        <taxon>Neomicrococcus</taxon>
    </lineage>
</organism>
<dbReference type="SMART" id="SM00892">
    <property type="entry name" value="Endonuclease_NS"/>
    <property type="match status" value="1"/>
</dbReference>
<accession>A0A1L2ZP38</accession>
<feature type="binding site" evidence="2">
    <location>
        <position position="138"/>
    </location>
    <ligand>
        <name>Mg(2+)</name>
        <dbReference type="ChEBI" id="CHEBI:18420"/>
        <note>catalytic</note>
    </ligand>
</feature>